<name>A0A2P8H7W0_CHINA</name>
<reference evidence="1 2" key="1">
    <citation type="submission" date="2018-03" db="EMBL/GenBank/DDBJ databases">
        <title>Genomic Encyclopedia of Archaeal and Bacterial Type Strains, Phase II (KMG-II): from individual species to whole genera.</title>
        <authorList>
            <person name="Goeker M."/>
        </authorList>
    </citation>
    <scope>NUCLEOTIDE SEQUENCE [LARGE SCALE GENOMIC DNA]</scope>
    <source>
        <strain evidence="1 2">DSM 24859</strain>
    </source>
</reference>
<accession>A0A2P8H7W0</accession>
<gene>
    <name evidence="1" type="ORF">CLV51_1156</name>
</gene>
<proteinExistence type="predicted"/>
<evidence type="ECO:0000313" key="2">
    <source>
        <dbReference type="Proteomes" id="UP000240971"/>
    </source>
</evidence>
<evidence type="ECO:0000313" key="1">
    <source>
        <dbReference type="EMBL" id="PSL42298.1"/>
    </source>
</evidence>
<dbReference type="AlphaFoldDB" id="A0A2P8H7W0"/>
<protein>
    <submittedName>
        <fullName evidence="1">Uncharacterized protein</fullName>
    </submittedName>
</protein>
<dbReference type="EMBL" id="PYAW01000015">
    <property type="protein sequence ID" value="PSL42298.1"/>
    <property type="molecule type" value="Genomic_DNA"/>
</dbReference>
<dbReference type="OrthoDB" id="2084254at2"/>
<sequence>MISNYENVINAICDRFHNHVTPLKIASWLENFDAADWNKALIVLNSFEYFATIDIIKEFDSYLNQIHDNINNSNSVYTLPVGKAG</sequence>
<dbReference type="Proteomes" id="UP000240971">
    <property type="component" value="Unassembled WGS sequence"/>
</dbReference>
<comment type="caution">
    <text evidence="1">The sequence shown here is derived from an EMBL/GenBank/DDBJ whole genome shotgun (WGS) entry which is preliminary data.</text>
</comment>
<keyword evidence="2" id="KW-1185">Reference proteome</keyword>
<dbReference type="RefSeq" id="WP_106531543.1">
    <property type="nucleotide sequence ID" value="NZ_PYAW01000015.1"/>
</dbReference>
<organism evidence="1 2">
    <name type="scientific">Chitinophaga niastensis</name>
    <dbReference type="NCBI Taxonomy" id="536980"/>
    <lineage>
        <taxon>Bacteria</taxon>
        <taxon>Pseudomonadati</taxon>
        <taxon>Bacteroidota</taxon>
        <taxon>Chitinophagia</taxon>
        <taxon>Chitinophagales</taxon>
        <taxon>Chitinophagaceae</taxon>
        <taxon>Chitinophaga</taxon>
    </lineage>
</organism>